<evidence type="ECO:0000256" key="1">
    <source>
        <dbReference type="ARBA" id="ARBA00000142"/>
    </source>
</evidence>
<gene>
    <name evidence="7" type="primary">trmB</name>
    <name evidence="8" type="ORF">CQW49_04850</name>
</gene>
<feature type="binding site" evidence="7">
    <location>
        <position position="147"/>
    </location>
    <ligand>
        <name>S-adenosyl-L-methionine</name>
        <dbReference type="ChEBI" id="CHEBI:59789"/>
    </ligand>
</feature>
<name>A0A2D2CX85_METT3</name>
<comment type="similarity">
    <text evidence="7">Belongs to the class I-like SAM-binding methyltransferase superfamily. TrmB family.</text>
</comment>
<keyword evidence="6 7" id="KW-0819">tRNA processing</keyword>
<dbReference type="PROSITE" id="PS51625">
    <property type="entry name" value="SAM_MT_TRMB"/>
    <property type="match status" value="1"/>
</dbReference>
<accession>A0A2D2CX85</accession>
<dbReference type="RefSeq" id="WP_051418782.1">
    <property type="nucleotide sequence ID" value="NZ_ADVE02000001.1"/>
</dbReference>
<comment type="caution">
    <text evidence="7">Lacks conserved residue(s) required for the propagation of feature annotation.</text>
</comment>
<feature type="binding site" evidence="7">
    <location>
        <position position="73"/>
    </location>
    <ligand>
        <name>S-adenosyl-L-methionine</name>
        <dbReference type="ChEBI" id="CHEBI:59789"/>
    </ligand>
</feature>
<evidence type="ECO:0000256" key="4">
    <source>
        <dbReference type="ARBA" id="ARBA00022679"/>
    </source>
</evidence>
<dbReference type="AlphaFoldDB" id="A0A2D2CX85"/>
<evidence type="ECO:0000256" key="7">
    <source>
        <dbReference type="HAMAP-Rule" id="MF_01057"/>
    </source>
</evidence>
<dbReference type="InterPro" id="IPR003358">
    <property type="entry name" value="tRNA_(Gua-N-7)_MeTrfase_Trmb"/>
</dbReference>
<comment type="catalytic activity">
    <reaction evidence="1 7">
        <text>guanosine(46) in tRNA + S-adenosyl-L-methionine = N(7)-methylguanosine(46) in tRNA + S-adenosyl-L-homocysteine</text>
        <dbReference type="Rhea" id="RHEA:42708"/>
        <dbReference type="Rhea" id="RHEA-COMP:10188"/>
        <dbReference type="Rhea" id="RHEA-COMP:10189"/>
        <dbReference type="ChEBI" id="CHEBI:57856"/>
        <dbReference type="ChEBI" id="CHEBI:59789"/>
        <dbReference type="ChEBI" id="CHEBI:74269"/>
        <dbReference type="ChEBI" id="CHEBI:74480"/>
        <dbReference type="EC" id="2.1.1.33"/>
    </reaction>
</comment>
<keyword evidence="5 7" id="KW-0949">S-adenosyl-L-methionine</keyword>
<evidence type="ECO:0000313" key="9">
    <source>
        <dbReference type="Proteomes" id="UP000230709"/>
    </source>
</evidence>
<dbReference type="EMBL" id="CP023737">
    <property type="protein sequence ID" value="ATQ67296.1"/>
    <property type="molecule type" value="Genomic_DNA"/>
</dbReference>
<dbReference type="KEGG" id="mtw:CQW49_04850"/>
<feature type="binding site" evidence="7">
    <location>
        <position position="151"/>
    </location>
    <ligand>
        <name>substrate</name>
    </ligand>
</feature>
<feature type="binding site" evidence="7">
    <location>
        <position position="125"/>
    </location>
    <ligand>
        <name>S-adenosyl-L-methionine</name>
        <dbReference type="ChEBI" id="CHEBI:59789"/>
    </ligand>
</feature>
<dbReference type="NCBIfam" id="TIGR00091">
    <property type="entry name" value="tRNA (guanosine(46)-N7)-methyltransferase TrmB"/>
    <property type="match status" value="1"/>
</dbReference>
<dbReference type="STRING" id="595536.GCA_000178815_04190"/>
<dbReference type="GO" id="GO:0008176">
    <property type="term" value="F:tRNA (guanine(46)-N7)-methyltransferase activity"/>
    <property type="evidence" value="ECO:0007669"/>
    <property type="project" value="UniProtKB-UniRule"/>
</dbReference>
<dbReference type="SUPFAM" id="SSF53335">
    <property type="entry name" value="S-adenosyl-L-methionine-dependent methyltransferases"/>
    <property type="match status" value="1"/>
</dbReference>
<evidence type="ECO:0000256" key="5">
    <source>
        <dbReference type="ARBA" id="ARBA00022691"/>
    </source>
</evidence>
<dbReference type="Gene3D" id="3.40.50.150">
    <property type="entry name" value="Vaccinia Virus protein VP39"/>
    <property type="match status" value="1"/>
</dbReference>
<proteinExistence type="inferred from homology"/>
<comment type="pathway">
    <text evidence="7">tRNA modification; N(7)-methylguanine-tRNA biosynthesis.</text>
</comment>
<feature type="binding site" evidence="7">
    <location>
        <begin position="221"/>
        <end position="224"/>
    </location>
    <ligand>
        <name>substrate</name>
    </ligand>
</feature>
<dbReference type="PANTHER" id="PTHR23417:SF14">
    <property type="entry name" value="PENTACOTRIPEPTIDE-REPEAT REGION OF PRORP DOMAIN-CONTAINING PROTEIN"/>
    <property type="match status" value="1"/>
</dbReference>
<feature type="binding site" evidence="7">
    <location>
        <position position="183"/>
    </location>
    <ligand>
        <name>substrate</name>
    </ligand>
</feature>
<keyword evidence="9" id="KW-1185">Reference proteome</keyword>
<feature type="binding site" evidence="7">
    <location>
        <position position="98"/>
    </location>
    <ligand>
        <name>S-adenosyl-L-methionine</name>
        <dbReference type="ChEBI" id="CHEBI:59789"/>
    </ligand>
</feature>
<sequence>MSGDKTQGRSGAAAGEDFTPRRLYGRSKGKALRPGQARLIDELLPKLLLDLSAPAPHDARALFDSRVRETRLEIGFGGGEHLIATAARNPDVGFIGCEPFVNGMARLLARIAAEGLGNIRLRQGDAIEVVDWLPDASLARVYLFYPDPWPKRRHRKRRLVSPDNLAKLARVMTPGAQLRFATDIDDYAGWTLARLAASPDFDWRAQSAQDWLSPWDGWTQTKYEAKAMAAGRKPVYLTFARR</sequence>
<dbReference type="CDD" id="cd02440">
    <property type="entry name" value="AdoMet_MTases"/>
    <property type="match status" value="1"/>
</dbReference>
<protein>
    <recommendedName>
        <fullName evidence="7">tRNA (guanine-N(7)-)-methyltransferase</fullName>
        <ecNumber evidence="7">2.1.1.33</ecNumber>
    </recommendedName>
    <alternativeName>
        <fullName evidence="7">tRNA (guanine(46)-N(7))-methyltransferase</fullName>
    </alternativeName>
    <alternativeName>
        <fullName evidence="7">tRNA(m7G46)-methyltransferase</fullName>
    </alternativeName>
</protein>
<dbReference type="Pfam" id="PF02390">
    <property type="entry name" value="Methyltransf_4"/>
    <property type="match status" value="1"/>
</dbReference>
<keyword evidence="3 7" id="KW-0489">Methyltransferase</keyword>
<keyword evidence="4 7" id="KW-0808">Transferase</keyword>
<dbReference type="InterPro" id="IPR055361">
    <property type="entry name" value="tRNA_methyltr_TrmB_bact"/>
</dbReference>
<dbReference type="InterPro" id="IPR029063">
    <property type="entry name" value="SAM-dependent_MTases_sf"/>
</dbReference>
<dbReference type="PANTHER" id="PTHR23417">
    <property type="entry name" value="3-DEOXY-D-MANNO-OCTULOSONIC-ACID TRANSFERASE/TRNA GUANINE-N 7 - -METHYLTRANSFERASE"/>
    <property type="match status" value="1"/>
</dbReference>
<dbReference type="Proteomes" id="UP000230709">
    <property type="component" value="Chromosome"/>
</dbReference>
<evidence type="ECO:0000313" key="8">
    <source>
        <dbReference type="EMBL" id="ATQ67296.1"/>
    </source>
</evidence>
<evidence type="ECO:0000256" key="2">
    <source>
        <dbReference type="ARBA" id="ARBA00003015"/>
    </source>
</evidence>
<organism evidence="8 9">
    <name type="scientific">Methylosinus trichosporium (strain ATCC 35070 / NCIMB 11131 / UNIQEM 75 / OB3b)</name>
    <dbReference type="NCBI Taxonomy" id="595536"/>
    <lineage>
        <taxon>Bacteria</taxon>
        <taxon>Pseudomonadati</taxon>
        <taxon>Pseudomonadota</taxon>
        <taxon>Alphaproteobacteria</taxon>
        <taxon>Hyphomicrobiales</taxon>
        <taxon>Methylocystaceae</taxon>
        <taxon>Methylosinus</taxon>
    </lineage>
</organism>
<dbReference type="HAMAP" id="MF_01057">
    <property type="entry name" value="tRNA_methyltr_TrmB"/>
    <property type="match status" value="1"/>
</dbReference>
<reference evidence="9" key="1">
    <citation type="submission" date="2017-10" db="EMBL/GenBank/DDBJ databases">
        <title>Completed PacBio SMRT sequence of Methylosinus trichosporium OB3b reveals presence of a third large plasmid.</title>
        <authorList>
            <person name="Charles T.C."/>
            <person name="Lynch M.D.J."/>
            <person name="Heil J.R."/>
            <person name="Cheng J."/>
        </authorList>
    </citation>
    <scope>NUCLEOTIDE SEQUENCE [LARGE SCALE GENOMIC DNA]</scope>
    <source>
        <strain evidence="9">OB3b</strain>
    </source>
</reference>
<evidence type="ECO:0000256" key="3">
    <source>
        <dbReference type="ARBA" id="ARBA00022603"/>
    </source>
</evidence>
<comment type="function">
    <text evidence="2 7">Catalyzes the formation of N(7)-methylguanine at position 46 (m7G46) in tRNA.</text>
</comment>
<evidence type="ECO:0000256" key="6">
    <source>
        <dbReference type="ARBA" id="ARBA00022694"/>
    </source>
</evidence>
<dbReference type="UniPathway" id="UPA00989"/>
<dbReference type="EC" id="2.1.1.33" evidence="7"/>
<dbReference type="GO" id="GO:0043527">
    <property type="term" value="C:tRNA methyltransferase complex"/>
    <property type="evidence" value="ECO:0007669"/>
    <property type="project" value="TreeGrafter"/>
</dbReference>